<feature type="transmembrane region" description="Helical" evidence="3">
    <location>
        <begin position="123"/>
        <end position="140"/>
    </location>
</feature>
<evidence type="ECO:0000256" key="1">
    <source>
        <dbReference type="ARBA" id="ARBA00004127"/>
    </source>
</evidence>
<proteinExistence type="inferred from homology"/>
<comment type="similarity">
    <text evidence="2">Belongs to the EamA transporter family.</text>
</comment>
<feature type="transmembrane region" description="Helical" evidence="3">
    <location>
        <begin position="266"/>
        <end position="284"/>
    </location>
</feature>
<keyword evidence="3" id="KW-0472">Membrane</keyword>
<feature type="transmembrane region" description="Helical" evidence="3">
    <location>
        <begin position="66"/>
        <end position="83"/>
    </location>
</feature>
<feature type="domain" description="EamA" evidence="4">
    <location>
        <begin position="149"/>
        <end position="280"/>
    </location>
</feature>
<feature type="transmembrane region" description="Helical" evidence="3">
    <location>
        <begin position="179"/>
        <end position="199"/>
    </location>
</feature>
<protein>
    <submittedName>
        <fullName evidence="5">EamA family transporter</fullName>
    </submittedName>
</protein>
<feature type="transmembrane region" description="Helical" evidence="3">
    <location>
        <begin position="239"/>
        <end position="260"/>
    </location>
</feature>
<dbReference type="PANTHER" id="PTHR22911">
    <property type="entry name" value="ACYL-MALONYL CONDENSING ENZYME-RELATED"/>
    <property type="match status" value="1"/>
</dbReference>
<evidence type="ECO:0000256" key="3">
    <source>
        <dbReference type="SAM" id="Phobius"/>
    </source>
</evidence>
<evidence type="ECO:0000313" key="5">
    <source>
        <dbReference type="EMBL" id="KAB7709107.1"/>
    </source>
</evidence>
<comment type="caution">
    <text evidence="5">The sequence shown here is derived from an EMBL/GenBank/DDBJ whole genome shotgun (WGS) entry which is preliminary data.</text>
</comment>
<keyword evidence="3" id="KW-1133">Transmembrane helix</keyword>
<dbReference type="InterPro" id="IPR000620">
    <property type="entry name" value="EamA_dom"/>
</dbReference>
<feature type="domain" description="EamA" evidence="4">
    <location>
        <begin position="7"/>
        <end position="137"/>
    </location>
</feature>
<dbReference type="RefSeq" id="WP_152149633.1">
    <property type="nucleotide sequence ID" value="NZ_WEIO01000001.1"/>
</dbReference>
<dbReference type="Proteomes" id="UP000429595">
    <property type="component" value="Unassembled WGS sequence"/>
</dbReference>
<feature type="transmembrane region" description="Helical" evidence="3">
    <location>
        <begin position="42"/>
        <end position="59"/>
    </location>
</feature>
<evidence type="ECO:0000256" key="2">
    <source>
        <dbReference type="ARBA" id="ARBA00007362"/>
    </source>
</evidence>
<evidence type="ECO:0000313" key="6">
    <source>
        <dbReference type="Proteomes" id="UP000429595"/>
    </source>
</evidence>
<dbReference type="Pfam" id="PF00892">
    <property type="entry name" value="EamA"/>
    <property type="match status" value="2"/>
</dbReference>
<organism evidence="5 6">
    <name type="scientific">Bacillus aerolatus</name>
    <dbReference type="NCBI Taxonomy" id="2653354"/>
    <lineage>
        <taxon>Bacteria</taxon>
        <taxon>Bacillati</taxon>
        <taxon>Bacillota</taxon>
        <taxon>Bacilli</taxon>
        <taxon>Bacillales</taxon>
        <taxon>Bacillaceae</taxon>
        <taxon>Bacillus</taxon>
    </lineage>
</organism>
<dbReference type="AlphaFoldDB" id="A0A6I1FP63"/>
<evidence type="ECO:0000259" key="4">
    <source>
        <dbReference type="Pfam" id="PF00892"/>
    </source>
</evidence>
<dbReference type="SUPFAM" id="SSF103481">
    <property type="entry name" value="Multidrug resistance efflux transporter EmrE"/>
    <property type="match status" value="2"/>
</dbReference>
<reference evidence="5 6" key="1">
    <citation type="submission" date="2019-10" db="EMBL/GenBank/DDBJ databases">
        <title>Bacillus aerolatum sp. nov., isolated from bioaerosol of sport playgrounds.</title>
        <authorList>
            <person name="Chen P."/>
            <person name="Zhang G."/>
        </authorList>
    </citation>
    <scope>NUCLEOTIDE SEQUENCE [LARGE SCALE GENOMIC DNA]</scope>
    <source>
        <strain evidence="5 6">CX253</strain>
    </source>
</reference>
<gene>
    <name evidence="5" type="ORF">F9802_03070</name>
</gene>
<keyword evidence="3" id="KW-0812">Transmembrane</keyword>
<dbReference type="PANTHER" id="PTHR22911:SF137">
    <property type="entry name" value="SOLUTE CARRIER FAMILY 35 MEMBER G2-RELATED"/>
    <property type="match status" value="1"/>
</dbReference>
<sequence>MGIWVYALLVFLSGCSYGVVSTFVKLGYSEGFILSEITGSQYFFSVIMLWIIAIFVPKIRLSGKQWLILAISGIPMGLASIFYNQALDYINASFAIILLLQFTWISIVLQYIFDKKAPSRKSLIATVIILFGSVLASGFLKSDITFSLAGISWGMLSALSFASFIYVSGRTRIPVHPIYKSAIMATGAAVLVFIVFPPVFLVNGALTNGLIMYGLPTGFFGSLVPAVLFNIGMPKIGSGLGTILSASELPMAVFMSTLVLHEVVTFSQWVGVIVILAGIAYPNFRSRQRAYLIKKKEDKVST</sequence>
<accession>A0A6I1FP63</accession>
<dbReference type="InterPro" id="IPR037185">
    <property type="entry name" value="EmrE-like"/>
</dbReference>
<dbReference type="EMBL" id="WEIO01000001">
    <property type="protein sequence ID" value="KAB7709107.1"/>
    <property type="molecule type" value="Genomic_DNA"/>
</dbReference>
<comment type="subcellular location">
    <subcellularLocation>
        <location evidence="1">Endomembrane system</location>
        <topology evidence="1">Multi-pass membrane protein</topology>
    </subcellularLocation>
</comment>
<name>A0A6I1FP63_9BACI</name>
<feature type="transmembrane region" description="Helical" evidence="3">
    <location>
        <begin position="146"/>
        <end position="167"/>
    </location>
</feature>
<feature type="transmembrane region" description="Helical" evidence="3">
    <location>
        <begin position="211"/>
        <end position="232"/>
    </location>
</feature>
<keyword evidence="6" id="KW-1185">Reference proteome</keyword>
<dbReference type="GO" id="GO:0016020">
    <property type="term" value="C:membrane"/>
    <property type="evidence" value="ECO:0007669"/>
    <property type="project" value="InterPro"/>
</dbReference>
<feature type="transmembrane region" description="Helical" evidence="3">
    <location>
        <begin position="89"/>
        <end position="111"/>
    </location>
</feature>